<accession>A0A165DIB8</accession>
<keyword evidence="1" id="KW-0479">Metal-binding</keyword>
<evidence type="ECO:0000313" key="5">
    <source>
        <dbReference type="EMBL" id="KZV84601.1"/>
    </source>
</evidence>
<dbReference type="InterPro" id="IPR050316">
    <property type="entry name" value="Tyrosinase/Hemocyanin"/>
</dbReference>
<dbReference type="STRING" id="1314781.A0A165DIB8"/>
<keyword evidence="2" id="KW-0560">Oxidoreductase</keyword>
<dbReference type="SUPFAM" id="SSF48056">
    <property type="entry name" value="Di-copper centre-containing domain"/>
    <property type="match status" value="1"/>
</dbReference>
<organism evidence="5 6">
    <name type="scientific">Exidia glandulosa HHB12029</name>
    <dbReference type="NCBI Taxonomy" id="1314781"/>
    <lineage>
        <taxon>Eukaryota</taxon>
        <taxon>Fungi</taxon>
        <taxon>Dikarya</taxon>
        <taxon>Basidiomycota</taxon>
        <taxon>Agaricomycotina</taxon>
        <taxon>Agaricomycetes</taxon>
        <taxon>Auriculariales</taxon>
        <taxon>Exidiaceae</taxon>
        <taxon>Exidia</taxon>
    </lineage>
</organism>
<keyword evidence="6" id="KW-1185">Reference proteome</keyword>
<dbReference type="EMBL" id="KV426217">
    <property type="protein sequence ID" value="KZV84601.1"/>
    <property type="molecule type" value="Genomic_DNA"/>
</dbReference>
<dbReference type="Pfam" id="PF00264">
    <property type="entry name" value="Tyrosinase"/>
    <property type="match status" value="1"/>
</dbReference>
<feature type="domain" description="Tyrosinase copper-binding" evidence="4">
    <location>
        <begin position="134"/>
        <end position="151"/>
    </location>
</feature>
<feature type="compositionally biased region" description="Acidic residues" evidence="3">
    <location>
        <begin position="35"/>
        <end position="46"/>
    </location>
</feature>
<sequence>MFKAIVDGDGDGDRDDKPAQTTKETTTRGKRQRDAEEDSDGHDVEDELKKEVKQSARAGAEVTVAREAVATRLGVSDLYLRAAGDLALHERKAYIDAVLCLQSKPSHLDHALYNTTSRYEDFVATHMNFTRFIHSNAVFLAWHRRFVWLFERELQQECDYPGMLPYWDWIKNAKNITASPLFDGSPYSLSGQGLPLSSEAKEQELPCWEVGNVTCPKGPGGGCVADGPFKNYRIGYKSIGVKSTQNPEPGLPPDVFNYVSRCFPRDISQYIATNFQTQANLDHLLAASTIAEFQDRIDNASGVGFPGLHPAGHMALGPTGADAFSSPQEPAFFLHHSMIDKVWTEWQRRGRGEERIYGDNALFGTLTTLNIPPSDNATLESEIGWGSLEQPAPIKKFMAIGRGDLCYRYE</sequence>
<evidence type="ECO:0000256" key="1">
    <source>
        <dbReference type="ARBA" id="ARBA00022723"/>
    </source>
</evidence>
<dbReference type="PROSITE" id="PS00497">
    <property type="entry name" value="TYROSINASE_1"/>
    <property type="match status" value="1"/>
</dbReference>
<dbReference type="Gene3D" id="1.10.1280.10">
    <property type="entry name" value="Di-copper center containing domain from catechol oxidase"/>
    <property type="match status" value="1"/>
</dbReference>
<evidence type="ECO:0000313" key="6">
    <source>
        <dbReference type="Proteomes" id="UP000077266"/>
    </source>
</evidence>
<feature type="region of interest" description="Disordered" evidence="3">
    <location>
        <begin position="1"/>
        <end position="46"/>
    </location>
</feature>
<dbReference type="AlphaFoldDB" id="A0A165DIB8"/>
<dbReference type="PANTHER" id="PTHR11474:SF125">
    <property type="entry name" value="N-ACETYL-6-HYDROXYTRYPTOPHAN OXIDASE IVOB-RELATED"/>
    <property type="match status" value="1"/>
</dbReference>
<evidence type="ECO:0000256" key="2">
    <source>
        <dbReference type="ARBA" id="ARBA00023002"/>
    </source>
</evidence>
<dbReference type="OrthoDB" id="6132182at2759"/>
<name>A0A165DIB8_EXIGL</name>
<dbReference type="Proteomes" id="UP000077266">
    <property type="component" value="Unassembled WGS sequence"/>
</dbReference>
<protein>
    <submittedName>
        <fullName evidence="5">Di-copper centre-containing protein</fullName>
    </submittedName>
</protein>
<dbReference type="InterPro" id="IPR002227">
    <property type="entry name" value="Tyrosinase_Cu-bd"/>
</dbReference>
<dbReference type="InParanoid" id="A0A165DIB8"/>
<reference evidence="5 6" key="1">
    <citation type="journal article" date="2016" name="Mol. Biol. Evol.">
        <title>Comparative Genomics of Early-Diverging Mushroom-Forming Fungi Provides Insights into the Origins of Lignocellulose Decay Capabilities.</title>
        <authorList>
            <person name="Nagy L.G."/>
            <person name="Riley R."/>
            <person name="Tritt A."/>
            <person name="Adam C."/>
            <person name="Daum C."/>
            <person name="Floudas D."/>
            <person name="Sun H."/>
            <person name="Yadav J.S."/>
            <person name="Pangilinan J."/>
            <person name="Larsson K.H."/>
            <person name="Matsuura K."/>
            <person name="Barry K."/>
            <person name="Labutti K."/>
            <person name="Kuo R."/>
            <person name="Ohm R.A."/>
            <person name="Bhattacharya S.S."/>
            <person name="Shirouzu T."/>
            <person name="Yoshinaga Y."/>
            <person name="Martin F.M."/>
            <person name="Grigoriev I.V."/>
            <person name="Hibbett D.S."/>
        </authorList>
    </citation>
    <scope>NUCLEOTIDE SEQUENCE [LARGE SCALE GENOMIC DNA]</scope>
    <source>
        <strain evidence="5 6">HHB12029</strain>
    </source>
</reference>
<dbReference type="PRINTS" id="PR00092">
    <property type="entry name" value="TYROSINASE"/>
</dbReference>
<dbReference type="InterPro" id="IPR008922">
    <property type="entry name" value="Di-copper_centre_dom_sf"/>
</dbReference>
<dbReference type="PANTHER" id="PTHR11474">
    <property type="entry name" value="TYROSINASE FAMILY MEMBER"/>
    <property type="match status" value="1"/>
</dbReference>
<proteinExistence type="predicted"/>
<dbReference type="GO" id="GO:0046872">
    <property type="term" value="F:metal ion binding"/>
    <property type="evidence" value="ECO:0007669"/>
    <property type="project" value="UniProtKB-KW"/>
</dbReference>
<dbReference type="GO" id="GO:0016491">
    <property type="term" value="F:oxidoreductase activity"/>
    <property type="evidence" value="ECO:0007669"/>
    <property type="project" value="UniProtKB-KW"/>
</dbReference>
<gene>
    <name evidence="5" type="ORF">EXIGLDRAFT_776338</name>
</gene>
<evidence type="ECO:0000256" key="3">
    <source>
        <dbReference type="SAM" id="MobiDB-lite"/>
    </source>
</evidence>
<evidence type="ECO:0000259" key="4">
    <source>
        <dbReference type="PROSITE" id="PS00497"/>
    </source>
</evidence>